<protein>
    <submittedName>
        <fullName evidence="2">Uncharacterized protein</fullName>
    </submittedName>
</protein>
<dbReference type="InParanoid" id="G4Z4L2"/>
<gene>
    <name evidence="2" type="ORF">PHYSODRAFT_298808</name>
</gene>
<feature type="compositionally biased region" description="Basic residues" evidence="1">
    <location>
        <begin position="143"/>
        <end position="152"/>
    </location>
</feature>
<feature type="compositionally biased region" description="Basic and acidic residues" evidence="1">
    <location>
        <begin position="128"/>
        <end position="142"/>
    </location>
</feature>
<reference evidence="2 3" key="1">
    <citation type="journal article" date="2006" name="Science">
        <title>Phytophthora genome sequences uncover evolutionary origins and mechanisms of pathogenesis.</title>
        <authorList>
            <person name="Tyler B.M."/>
            <person name="Tripathy S."/>
            <person name="Zhang X."/>
            <person name="Dehal P."/>
            <person name="Jiang R.H."/>
            <person name="Aerts A."/>
            <person name="Arredondo F.D."/>
            <person name="Baxter L."/>
            <person name="Bensasson D."/>
            <person name="Beynon J.L."/>
            <person name="Chapman J."/>
            <person name="Damasceno C.M."/>
            <person name="Dorrance A.E."/>
            <person name="Dou D."/>
            <person name="Dickerman A.W."/>
            <person name="Dubchak I.L."/>
            <person name="Garbelotto M."/>
            <person name="Gijzen M."/>
            <person name="Gordon S.G."/>
            <person name="Govers F."/>
            <person name="Grunwald N.J."/>
            <person name="Huang W."/>
            <person name="Ivors K.L."/>
            <person name="Jones R.W."/>
            <person name="Kamoun S."/>
            <person name="Krampis K."/>
            <person name="Lamour K.H."/>
            <person name="Lee M.K."/>
            <person name="McDonald W.H."/>
            <person name="Medina M."/>
            <person name="Meijer H.J."/>
            <person name="Nordberg E.K."/>
            <person name="Maclean D.J."/>
            <person name="Ospina-Giraldo M.D."/>
            <person name="Morris P.F."/>
            <person name="Phuntumart V."/>
            <person name="Putnam N.H."/>
            <person name="Rash S."/>
            <person name="Rose J.K."/>
            <person name="Sakihama Y."/>
            <person name="Salamov A.A."/>
            <person name="Savidor A."/>
            <person name="Scheuring C.F."/>
            <person name="Smith B.M."/>
            <person name="Sobral B.W."/>
            <person name="Terry A."/>
            <person name="Torto-Alalibo T.A."/>
            <person name="Win J."/>
            <person name="Xu Z."/>
            <person name="Zhang H."/>
            <person name="Grigoriev I.V."/>
            <person name="Rokhsar D.S."/>
            <person name="Boore J.L."/>
        </authorList>
    </citation>
    <scope>NUCLEOTIDE SEQUENCE [LARGE SCALE GENOMIC DNA]</scope>
    <source>
        <strain evidence="2 3">P6497</strain>
    </source>
</reference>
<feature type="region of interest" description="Disordered" evidence="1">
    <location>
        <begin position="55"/>
        <end position="223"/>
    </location>
</feature>
<keyword evidence="3" id="KW-1185">Reference proteome</keyword>
<dbReference type="GeneID" id="20641656"/>
<evidence type="ECO:0000313" key="3">
    <source>
        <dbReference type="Proteomes" id="UP000002640"/>
    </source>
</evidence>
<evidence type="ECO:0000256" key="1">
    <source>
        <dbReference type="SAM" id="MobiDB-lite"/>
    </source>
</evidence>
<dbReference type="RefSeq" id="XP_009523573.1">
    <property type="nucleotide sequence ID" value="XM_009525278.1"/>
</dbReference>
<organism evidence="2 3">
    <name type="scientific">Phytophthora sojae (strain P6497)</name>
    <name type="common">Soybean stem and root rot agent</name>
    <name type="synonym">Phytophthora megasperma f. sp. glycines</name>
    <dbReference type="NCBI Taxonomy" id="1094619"/>
    <lineage>
        <taxon>Eukaryota</taxon>
        <taxon>Sar</taxon>
        <taxon>Stramenopiles</taxon>
        <taxon>Oomycota</taxon>
        <taxon>Peronosporomycetes</taxon>
        <taxon>Peronosporales</taxon>
        <taxon>Peronosporaceae</taxon>
        <taxon>Phytophthora</taxon>
    </lineage>
</organism>
<evidence type="ECO:0000313" key="2">
    <source>
        <dbReference type="EMBL" id="EGZ20856.1"/>
    </source>
</evidence>
<sequence>MDALQHLVAPRRPLPSPRSKARDGASRNVFALPVIHQFEPVLASSPKSYMVANASTRKKSVGGSDEAAVSGGSPPVVPSQPQRPRSKEGVDSPRVLRPQPPTGISSRTDVDIYRYSQGAEQRMAIRPLFEERRGSEDGERPSSTKRKVKRGTKKGEAVSCGEDHSRGAQEAVDAVDNDASEKTKHEGEEDSRMHVEEGELEELPSGASNQDDVRTSSPSPDDCLGAVVADTQDLIKQEEEDPVFSHQFKPNSSPVANVGPMLLKKLDVSTCYEPFLQTEGPKLTWLRDVIESTSPASDTAEVCQSAAKRALKSDVLVYKTLAKDLRTLRGCSVLVTVLLSSRGNSHITCKGGSDAGQSTVDITDSDLEQSQLLRPDLQTLTPKWADWIITKVRCDSRLSFYIDLSDAEGTEKRVCFSGTAHVNDAEVAVEMVALVAASSLLISIRDAESGANEAKILLKADDLRRLALERGKMSAVDGTERDVSVLFDDHDFLSELATKSNVIRLGMSCTGFVDECDAILLTNGSSASPTDFTDDITGRASPFVKFELPDSPNYVQEAVAENKMVGTVAVLVQAYVENGILSTLRHFQQQEALQLNVAAFIQQAACIDSEAAFNDRVEQNLEAAKLAKLRASSRFMEIAILSIVDDMILDFIAFECRVEIHAAKYSGGYDDHYASKLQAAFRMSAQKKSYDHKRHVRMRAAQMLQALQRGIIARRRYSEMKVEREKYLFYGFRSSLYHATANMKDPRLRAHELSTEAERRRHAFLMQVIQGYVAENFAEEEFRVSCQTIQDIYNEYGVVVGCSTNFGDIVASYLGKAPDQALYVRVGDFSHGPDATAPPRQYSNSQVSAALLLGLRDQYDDTFGLSSTARLMSTGRMQRLRRRTLDADDATPPRWMLKTSLPFQQSNLDRVAGQRLTRKAAGKKSAHLVARDYRNTLASSFDSFDSCRATWVVDVQTRQEQQRTLDSFTVDELAQHCLDLLIFCVKDWGIDPDPLFEALNLCGRHCHGKAAIQVLEDKFNTYATKMNEVHGKQSVLTLREEISQELEDFEKLLALRILNIAVDEAITVPTSELLHIMLKGNLDEEYIRHGLPTVLPIASITEKHELARKMLYGYANSSYGDAFNLVCWSCLDVAENVTVEAARLLDKLTRPTTDHGEADGSVTLFTSELMSRQVTKKSLTRSSESLAARALYLLTGSQAVRFLQFLSKVAHFNKSIQKRVLAHLAPYAEKYEMHRLASAICSIEDFSIVSQLFDESFSEDTLRSCASVWAQYKSLFGDERCCKARDSIHIHSEHTTAANSSEGQ</sequence>
<feature type="region of interest" description="Disordered" evidence="1">
    <location>
        <begin position="1"/>
        <end position="25"/>
    </location>
</feature>
<feature type="compositionally biased region" description="Basic and acidic residues" evidence="1">
    <location>
        <begin position="153"/>
        <end position="167"/>
    </location>
</feature>
<proteinExistence type="predicted"/>
<feature type="compositionally biased region" description="Low complexity" evidence="1">
    <location>
        <begin position="70"/>
        <end position="83"/>
    </location>
</feature>
<feature type="compositionally biased region" description="Basic and acidic residues" evidence="1">
    <location>
        <begin position="179"/>
        <end position="197"/>
    </location>
</feature>
<name>G4Z4L2_PHYSP</name>
<dbReference type="EMBL" id="JH159153">
    <property type="protein sequence ID" value="EGZ20856.1"/>
    <property type="molecule type" value="Genomic_DNA"/>
</dbReference>
<dbReference type="KEGG" id="psoj:PHYSODRAFT_298808"/>
<accession>G4Z4L2</accession>
<dbReference type="STRING" id="1094619.G4Z4L2"/>
<dbReference type="Proteomes" id="UP000002640">
    <property type="component" value="Unassembled WGS sequence"/>
</dbReference>
<dbReference type="OMA" id="CNAMNDI"/>
<feature type="compositionally biased region" description="Polar residues" evidence="1">
    <location>
        <begin position="206"/>
        <end position="219"/>
    </location>
</feature>
<dbReference type="SMR" id="G4Z4L2"/>
<dbReference type="PROSITE" id="PS50096">
    <property type="entry name" value="IQ"/>
    <property type="match status" value="1"/>
</dbReference>